<dbReference type="AlphaFoldDB" id="A0A7W6DMT0"/>
<dbReference type="EMBL" id="JACIEB010000009">
    <property type="protein sequence ID" value="MBB3983505.1"/>
    <property type="molecule type" value="Genomic_DNA"/>
</dbReference>
<name>A0A7W6DMT0_9SPHN</name>
<gene>
    <name evidence="1" type="ORF">GGR44_003196</name>
</gene>
<proteinExistence type="predicted"/>
<organism evidence="1 2">
    <name type="scientific">Sphingobium fontiphilum</name>
    <dbReference type="NCBI Taxonomy" id="944425"/>
    <lineage>
        <taxon>Bacteria</taxon>
        <taxon>Pseudomonadati</taxon>
        <taxon>Pseudomonadota</taxon>
        <taxon>Alphaproteobacteria</taxon>
        <taxon>Sphingomonadales</taxon>
        <taxon>Sphingomonadaceae</taxon>
        <taxon>Sphingobium</taxon>
    </lineage>
</organism>
<reference evidence="1 2" key="1">
    <citation type="submission" date="2020-08" db="EMBL/GenBank/DDBJ databases">
        <title>Genomic Encyclopedia of Type Strains, Phase IV (KMG-IV): sequencing the most valuable type-strain genomes for metagenomic binning, comparative biology and taxonomic classification.</title>
        <authorList>
            <person name="Goeker M."/>
        </authorList>
    </citation>
    <scope>NUCLEOTIDE SEQUENCE [LARGE SCALE GENOMIC DNA]</scope>
    <source>
        <strain evidence="1 2">DSM 29348</strain>
    </source>
</reference>
<evidence type="ECO:0000313" key="2">
    <source>
        <dbReference type="Proteomes" id="UP000552757"/>
    </source>
</evidence>
<dbReference type="RefSeq" id="WP_183956444.1">
    <property type="nucleotide sequence ID" value="NZ_JACIEB010000009.1"/>
</dbReference>
<sequence>MFHSVLLLLLAPDADPTQWAQLTIEQRVIIRVPMARARGLERKVEKPTEWKERKGPKCIAIRSIRGASITSPRGVDLILADGHRYRAHLERGCRSVGFYAGFYVEPSRDGSLCSRRDELQSRNGMACVVDSFKRLVEDD</sequence>
<protein>
    <submittedName>
        <fullName evidence="1">Uncharacterized protein</fullName>
    </submittedName>
</protein>
<accession>A0A7W6DMT0</accession>
<comment type="caution">
    <text evidence="1">The sequence shown here is derived from an EMBL/GenBank/DDBJ whole genome shotgun (WGS) entry which is preliminary data.</text>
</comment>
<evidence type="ECO:0000313" key="1">
    <source>
        <dbReference type="EMBL" id="MBB3983505.1"/>
    </source>
</evidence>
<dbReference type="Proteomes" id="UP000552757">
    <property type="component" value="Unassembled WGS sequence"/>
</dbReference>
<keyword evidence="2" id="KW-1185">Reference proteome</keyword>